<dbReference type="InterPro" id="IPR050129">
    <property type="entry name" value="Zn_alcohol_dh"/>
</dbReference>
<reference evidence="3" key="1">
    <citation type="journal article" date="2014" name="Front. Microbiol.">
        <title>High frequency of phylogenetically diverse reductive dehalogenase-homologous genes in deep subseafloor sedimentary metagenomes.</title>
        <authorList>
            <person name="Kawai M."/>
            <person name="Futagami T."/>
            <person name="Toyoda A."/>
            <person name="Takaki Y."/>
            <person name="Nishi S."/>
            <person name="Hori S."/>
            <person name="Arai W."/>
            <person name="Tsubouchi T."/>
            <person name="Morono Y."/>
            <person name="Uchiyama I."/>
            <person name="Ito T."/>
            <person name="Fujiyama A."/>
            <person name="Inagaki F."/>
            <person name="Takami H."/>
        </authorList>
    </citation>
    <scope>NUCLEOTIDE SEQUENCE</scope>
    <source>
        <strain evidence="3">Expedition CK06-06</strain>
    </source>
</reference>
<feature type="non-terminal residue" evidence="3">
    <location>
        <position position="1"/>
    </location>
</feature>
<dbReference type="InterPro" id="IPR013149">
    <property type="entry name" value="ADH-like_C"/>
</dbReference>
<name>X1JWE3_9ZZZZ</name>
<accession>X1JWE3</accession>
<evidence type="ECO:0000313" key="3">
    <source>
        <dbReference type="EMBL" id="GAH74103.1"/>
    </source>
</evidence>
<dbReference type="GO" id="GO:0016491">
    <property type="term" value="F:oxidoreductase activity"/>
    <property type="evidence" value="ECO:0007669"/>
    <property type="project" value="UniProtKB-KW"/>
</dbReference>
<comment type="caution">
    <text evidence="3">The sequence shown here is derived from an EMBL/GenBank/DDBJ whole genome shotgun (WGS) entry which is preliminary data.</text>
</comment>
<sequence>GIEPIDRPIPKEEATLFELARTVMNGVRRARVQFGETVVIYGLGLLGQLATRFCWLAGARPVIGIEIAESRLGKLPSKSGIIGLNPQKEDATTKVKELTRGRMADVVFEVTGNPHIIPDEFRLLRRQGRFIVLSSPRGTTTFDFHDLCNRPSFTIIGTHNSSHPLYPVLDNPWTKARHTELFFDLIADGELDIGNLITHHISYKKAPDIYQMLLKDRSKAMGVVLEWE</sequence>
<evidence type="ECO:0000256" key="1">
    <source>
        <dbReference type="ARBA" id="ARBA00023002"/>
    </source>
</evidence>
<dbReference type="InterPro" id="IPR036291">
    <property type="entry name" value="NAD(P)-bd_dom_sf"/>
</dbReference>
<dbReference type="EMBL" id="BARU01030061">
    <property type="protein sequence ID" value="GAH74103.1"/>
    <property type="molecule type" value="Genomic_DNA"/>
</dbReference>
<dbReference type="SUPFAM" id="SSF51735">
    <property type="entry name" value="NAD(P)-binding Rossmann-fold domains"/>
    <property type="match status" value="1"/>
</dbReference>
<dbReference type="PANTHER" id="PTHR43401">
    <property type="entry name" value="L-THREONINE 3-DEHYDROGENASE"/>
    <property type="match status" value="1"/>
</dbReference>
<keyword evidence="1" id="KW-0560">Oxidoreductase</keyword>
<proteinExistence type="predicted"/>
<dbReference type="Pfam" id="PF00107">
    <property type="entry name" value="ADH_zinc_N"/>
    <property type="match status" value="1"/>
</dbReference>
<dbReference type="AlphaFoldDB" id="X1JWE3"/>
<dbReference type="CDD" id="cd08255">
    <property type="entry name" value="2-desacetyl-2-hydroxyethyl_bacteriochlorophyllide_like"/>
    <property type="match status" value="1"/>
</dbReference>
<evidence type="ECO:0000259" key="2">
    <source>
        <dbReference type="Pfam" id="PF00107"/>
    </source>
</evidence>
<gene>
    <name evidence="3" type="ORF">S03H2_47755</name>
</gene>
<organism evidence="3">
    <name type="scientific">marine sediment metagenome</name>
    <dbReference type="NCBI Taxonomy" id="412755"/>
    <lineage>
        <taxon>unclassified sequences</taxon>
        <taxon>metagenomes</taxon>
        <taxon>ecological metagenomes</taxon>
    </lineage>
</organism>
<dbReference type="Gene3D" id="3.40.50.720">
    <property type="entry name" value="NAD(P)-binding Rossmann-like Domain"/>
    <property type="match status" value="1"/>
</dbReference>
<feature type="domain" description="Alcohol dehydrogenase-like C-terminal" evidence="2">
    <location>
        <begin position="46"/>
        <end position="162"/>
    </location>
</feature>
<dbReference type="PANTHER" id="PTHR43401:SF2">
    <property type="entry name" value="L-THREONINE 3-DEHYDROGENASE"/>
    <property type="match status" value="1"/>
</dbReference>
<dbReference type="Gene3D" id="3.90.180.10">
    <property type="entry name" value="Medium-chain alcohol dehydrogenases, catalytic domain"/>
    <property type="match status" value="1"/>
</dbReference>
<protein>
    <recommendedName>
        <fullName evidence="2">Alcohol dehydrogenase-like C-terminal domain-containing protein</fullName>
    </recommendedName>
</protein>